<evidence type="ECO:0000256" key="1">
    <source>
        <dbReference type="SAM" id="MobiDB-lite"/>
    </source>
</evidence>
<organism evidence="2 3">
    <name type="scientific">Portunus trituberculatus</name>
    <name type="common">Swimming crab</name>
    <name type="synonym">Neptunus trituberculatus</name>
    <dbReference type="NCBI Taxonomy" id="210409"/>
    <lineage>
        <taxon>Eukaryota</taxon>
        <taxon>Metazoa</taxon>
        <taxon>Ecdysozoa</taxon>
        <taxon>Arthropoda</taxon>
        <taxon>Crustacea</taxon>
        <taxon>Multicrustacea</taxon>
        <taxon>Malacostraca</taxon>
        <taxon>Eumalacostraca</taxon>
        <taxon>Eucarida</taxon>
        <taxon>Decapoda</taxon>
        <taxon>Pleocyemata</taxon>
        <taxon>Brachyura</taxon>
        <taxon>Eubrachyura</taxon>
        <taxon>Portunoidea</taxon>
        <taxon>Portunidae</taxon>
        <taxon>Portuninae</taxon>
        <taxon>Portunus</taxon>
    </lineage>
</organism>
<dbReference type="AlphaFoldDB" id="A0A5B7EZR0"/>
<gene>
    <name evidence="2" type="ORF">E2C01_032006</name>
</gene>
<feature type="compositionally biased region" description="Basic residues" evidence="1">
    <location>
        <begin position="146"/>
        <end position="162"/>
    </location>
</feature>
<dbReference type="EMBL" id="VSRR010004082">
    <property type="protein sequence ID" value="MPC38499.1"/>
    <property type="molecule type" value="Genomic_DNA"/>
</dbReference>
<name>A0A5B7EZR0_PORTR</name>
<evidence type="ECO:0000313" key="2">
    <source>
        <dbReference type="EMBL" id="MPC38499.1"/>
    </source>
</evidence>
<sequence length="162" mass="17359">MLVGKEQVGCVLSSSLSWCWNAVLRGGEDTPPCQILVLVSLGVCSRCGDDGGQEAGGVCPVLELECYQNSEDTRVMINLVLILVSVAGVVVLEGRKQVGVSSSCLSCWWWNVSMLPSRPPVASGHRRPAAAAAAASPSLTSLSPDHRHHQEPRHRTTHQVHQ</sequence>
<keyword evidence="3" id="KW-1185">Reference proteome</keyword>
<evidence type="ECO:0000313" key="3">
    <source>
        <dbReference type="Proteomes" id="UP000324222"/>
    </source>
</evidence>
<feature type="region of interest" description="Disordered" evidence="1">
    <location>
        <begin position="121"/>
        <end position="162"/>
    </location>
</feature>
<proteinExistence type="predicted"/>
<protein>
    <submittedName>
        <fullName evidence="2">Uncharacterized protein</fullName>
    </submittedName>
</protein>
<comment type="caution">
    <text evidence="2">The sequence shown here is derived from an EMBL/GenBank/DDBJ whole genome shotgun (WGS) entry which is preliminary data.</text>
</comment>
<reference evidence="2 3" key="1">
    <citation type="submission" date="2019-05" db="EMBL/GenBank/DDBJ databases">
        <title>Another draft genome of Portunus trituberculatus and its Hox gene families provides insights of decapod evolution.</title>
        <authorList>
            <person name="Jeong J.-H."/>
            <person name="Song I."/>
            <person name="Kim S."/>
            <person name="Choi T."/>
            <person name="Kim D."/>
            <person name="Ryu S."/>
            <person name="Kim W."/>
        </authorList>
    </citation>
    <scope>NUCLEOTIDE SEQUENCE [LARGE SCALE GENOMIC DNA]</scope>
    <source>
        <tissue evidence="2">Muscle</tissue>
    </source>
</reference>
<dbReference type="Proteomes" id="UP000324222">
    <property type="component" value="Unassembled WGS sequence"/>
</dbReference>
<accession>A0A5B7EZR0</accession>